<dbReference type="GO" id="GO:0043023">
    <property type="term" value="F:ribosomal large subunit binding"/>
    <property type="evidence" value="ECO:0007669"/>
    <property type="project" value="TreeGrafter"/>
</dbReference>
<keyword evidence="7" id="KW-1185">Reference proteome</keyword>
<evidence type="ECO:0000256" key="1">
    <source>
        <dbReference type="ARBA" id="ARBA00022555"/>
    </source>
</evidence>
<evidence type="ECO:0000256" key="2">
    <source>
        <dbReference type="ARBA" id="ARBA00022730"/>
    </source>
</evidence>
<dbReference type="GO" id="GO:1990112">
    <property type="term" value="C:RQC complex"/>
    <property type="evidence" value="ECO:0007669"/>
    <property type="project" value="TreeGrafter"/>
</dbReference>
<keyword evidence="2" id="KW-0699">rRNA-binding</keyword>
<dbReference type="InterPro" id="IPR008532">
    <property type="entry name" value="NFACT_RNA-bd"/>
</dbReference>
<accession>U2LHY4</accession>
<dbReference type="GO" id="GO:0019843">
    <property type="term" value="F:rRNA binding"/>
    <property type="evidence" value="ECO:0007669"/>
    <property type="project" value="UniProtKB-KW"/>
</dbReference>
<evidence type="ECO:0000256" key="4">
    <source>
        <dbReference type="ARBA" id="ARBA00022917"/>
    </source>
</evidence>
<feature type="domain" description="NFACT RNA-binding" evidence="5">
    <location>
        <begin position="480"/>
        <end position="579"/>
    </location>
</feature>
<dbReference type="GO" id="GO:0072344">
    <property type="term" value="P:rescue of stalled ribosome"/>
    <property type="evidence" value="ECO:0007669"/>
    <property type="project" value="InterPro"/>
</dbReference>
<dbReference type="HAMAP" id="MF_00844_B">
    <property type="entry name" value="RqcH_B"/>
    <property type="match status" value="1"/>
</dbReference>
<protein>
    <submittedName>
        <fullName evidence="6">Putative fibronectin-binding protein</fullName>
    </submittedName>
</protein>
<evidence type="ECO:0000259" key="5">
    <source>
        <dbReference type="Pfam" id="PF05670"/>
    </source>
</evidence>
<dbReference type="Pfam" id="PF05833">
    <property type="entry name" value="NFACT_N"/>
    <property type="match status" value="1"/>
</dbReference>
<dbReference type="InterPro" id="IPR043682">
    <property type="entry name" value="RqcH_bacterial"/>
</dbReference>
<dbReference type="Gene3D" id="2.30.310.10">
    <property type="entry name" value="ibrinogen binding protein from staphylococcus aureus domain"/>
    <property type="match status" value="1"/>
</dbReference>
<keyword evidence="4" id="KW-0648">Protein biosynthesis</keyword>
<keyword evidence="3" id="KW-0694">RNA-binding</keyword>
<evidence type="ECO:0000313" key="6">
    <source>
        <dbReference type="EMBL" id="ERJ86713.1"/>
    </source>
</evidence>
<dbReference type="Proteomes" id="UP000016662">
    <property type="component" value="Unassembled WGS sequence"/>
</dbReference>
<dbReference type="GO" id="GO:0000049">
    <property type="term" value="F:tRNA binding"/>
    <property type="evidence" value="ECO:0007669"/>
    <property type="project" value="UniProtKB-KW"/>
</dbReference>
<gene>
    <name evidence="6" type="ORF">RUMCAL_03463</name>
</gene>
<name>U2LHY4_9FIRM</name>
<organism evidence="6 7">
    <name type="scientific">Ruminococcus callidus ATCC 27760</name>
    <dbReference type="NCBI Taxonomy" id="411473"/>
    <lineage>
        <taxon>Bacteria</taxon>
        <taxon>Bacillati</taxon>
        <taxon>Bacillota</taxon>
        <taxon>Clostridia</taxon>
        <taxon>Eubacteriales</taxon>
        <taxon>Oscillospiraceae</taxon>
        <taxon>Ruminococcus</taxon>
    </lineage>
</organism>
<dbReference type="PATRIC" id="fig|411473.3.peg.2900"/>
<dbReference type="AlphaFoldDB" id="U2LHY4"/>
<keyword evidence="1" id="KW-0820">tRNA-binding</keyword>
<dbReference type="EMBL" id="AWVF01000470">
    <property type="protein sequence ID" value="ERJ86713.1"/>
    <property type="molecule type" value="Genomic_DNA"/>
</dbReference>
<dbReference type="Pfam" id="PF05670">
    <property type="entry name" value="NFACT-R_1"/>
    <property type="match status" value="1"/>
</dbReference>
<proteinExistence type="inferred from homology"/>
<comment type="caution">
    <text evidence="6">The sequence shown here is derived from an EMBL/GenBank/DDBJ whole genome shotgun (WGS) entry which is preliminary data.</text>
</comment>
<evidence type="ECO:0000313" key="7">
    <source>
        <dbReference type="Proteomes" id="UP000016662"/>
    </source>
</evidence>
<dbReference type="eggNOG" id="COG1293">
    <property type="taxonomic scope" value="Bacteria"/>
</dbReference>
<reference evidence="6 7" key="1">
    <citation type="submission" date="2013-07" db="EMBL/GenBank/DDBJ databases">
        <authorList>
            <person name="Weinstock G."/>
            <person name="Sodergren E."/>
            <person name="Wylie T."/>
            <person name="Fulton L."/>
            <person name="Fulton R."/>
            <person name="Fronick C."/>
            <person name="O'Laughlin M."/>
            <person name="Godfrey J."/>
            <person name="Miner T."/>
            <person name="Herter B."/>
            <person name="Appelbaum E."/>
            <person name="Cordes M."/>
            <person name="Lek S."/>
            <person name="Wollam A."/>
            <person name="Pepin K.H."/>
            <person name="Palsikar V.B."/>
            <person name="Mitreva M."/>
            <person name="Wilson R.K."/>
        </authorList>
    </citation>
    <scope>NUCLEOTIDE SEQUENCE [LARGE SCALE GENOMIC DNA]</scope>
    <source>
        <strain evidence="6 7">ATCC 27760</strain>
    </source>
</reference>
<dbReference type="PANTHER" id="PTHR15239">
    <property type="entry name" value="NUCLEAR EXPORT MEDIATOR FACTOR NEMF"/>
    <property type="match status" value="1"/>
</dbReference>
<feature type="non-terminal residue" evidence="6">
    <location>
        <position position="1"/>
    </location>
</feature>
<dbReference type="STRING" id="411473.RUMCAL_03463"/>
<evidence type="ECO:0000256" key="3">
    <source>
        <dbReference type="ARBA" id="ARBA00022884"/>
    </source>
</evidence>
<dbReference type="PANTHER" id="PTHR15239:SF6">
    <property type="entry name" value="RIBOSOME QUALITY CONTROL COMPLEX SUBUNIT NEMF"/>
    <property type="match status" value="1"/>
</dbReference>
<dbReference type="InterPro" id="IPR051608">
    <property type="entry name" value="RQC_Subunit_NEMF"/>
</dbReference>
<sequence length="592" mass="66772">RKVSGDSPPAVRKDESNMALDGAYLHAVRQELLPLLDSRIEKIHQPTREELLVAFRGRTGGAKVLFSCAADRARVHLTQVTVENPKAPPMFCMLLRKRLGNGKLLAIRQDGLERVLYFDFSCVNELGDIVQLTLAIEIMGRYSNLILIDETGKVIDSMKRVDATMSSKRLVLPGLPYEMPPRDERLNFLQAAPEQMLAVLSTKTGELSKALLQTFEGVSPVLVREWAYYTGKGQPCRAESLTNDQKDRLCYTIGRTREILEQGEAVYTIVSTREGQPKDFSFLPLHQYGTLMVTKVMPSACALLDEFFASRDHMARLKQRANDLFHLLLHATERIQRRIVSQSEELEACGEKDTDRRKADLISANLYRLHKGDTEAVLEDFYEPDCPTVHIALDARLTPPQNAQKYYQAYKKACTAEKILTEQIAKGREELTYLDSVLDALSRAETENDLEQLRAELAEQGYLRLLRRKGKPPKSLPPMEFTASDGTRILVGRNNRQNDQLTLKTANKNDIWLHTQNIPGSHVILETGGREPSQQVLEEAAQLAAYHSKARDSAQVPVDYCAVRYVKKPAGAKPGMVIFTNQHTLYVKPEQR</sequence>
<dbReference type="HOGENOM" id="CLU_022481_2_1_9"/>